<keyword evidence="3 9" id="KW-1003">Cell membrane</keyword>
<comment type="similarity">
    <text evidence="9">Belongs to the TatB family.</text>
</comment>
<comment type="subcellular location">
    <subcellularLocation>
        <location evidence="9">Cell membrane</location>
        <topology evidence="9">Single-pass membrane protein</topology>
    </subcellularLocation>
    <subcellularLocation>
        <location evidence="1">Membrane</location>
        <topology evidence="1">Single-pass membrane protein</topology>
    </subcellularLocation>
</comment>
<evidence type="ECO:0000313" key="11">
    <source>
        <dbReference type="EMBL" id="PVZ68144.1"/>
    </source>
</evidence>
<evidence type="ECO:0000256" key="8">
    <source>
        <dbReference type="ARBA" id="ARBA00023136"/>
    </source>
</evidence>
<dbReference type="HAMAP" id="MF_00237">
    <property type="entry name" value="TatB"/>
    <property type="match status" value="1"/>
</dbReference>
<dbReference type="RefSeq" id="WP_116687473.1">
    <property type="nucleotide sequence ID" value="NZ_CAWNYD010000005.1"/>
</dbReference>
<comment type="caution">
    <text evidence="11">The sequence shown here is derived from an EMBL/GenBank/DDBJ whole genome shotgun (WGS) entry which is preliminary data.</text>
</comment>
<sequence length="144" mass="16100">MFDIGFWELALLGIICLLVVGPERLPAFARAVGNVIGKVKRTTGALKSELDRELRNAEVMAKSNGVDDIRQMMADTQKDLEEATRPVKHFTDQVSEQFRDLDSVPEQQHSDLQKAGAELRKQSQSVETPDHLPAADKTDSRRND</sequence>
<dbReference type="GO" id="GO:0033281">
    <property type="term" value="C:TAT protein transport complex"/>
    <property type="evidence" value="ECO:0007669"/>
    <property type="project" value="UniProtKB-UniRule"/>
</dbReference>
<dbReference type="PANTHER" id="PTHR33162:SF1">
    <property type="entry name" value="SEC-INDEPENDENT PROTEIN TRANSLOCASE PROTEIN TATA, CHLOROPLASTIC"/>
    <property type="match status" value="1"/>
</dbReference>
<accession>A0A2V1GSZ1</accession>
<comment type="function">
    <text evidence="9">Part of the twin-arginine translocation (Tat) system that transports large folded proteins containing a characteristic twin-arginine motif in their signal peptide across membranes. Together with TatC, TatB is part of a receptor directly interacting with Tat signal peptides. TatB may form an oligomeric binding site that transiently accommodates folded Tat precursor proteins before their translocation.</text>
</comment>
<reference evidence="11 12" key="1">
    <citation type="submission" date="2018-04" db="EMBL/GenBank/DDBJ databases">
        <title>Thalassorhabdus spongiae gen. nov., sp. nov., isolated from a marine sponge in South-West Iceland.</title>
        <authorList>
            <person name="Knobloch S."/>
            <person name="Daussin A."/>
            <person name="Johannsson R."/>
            <person name="Marteinsson V.T."/>
        </authorList>
    </citation>
    <scope>NUCLEOTIDE SEQUENCE [LARGE SCALE GENOMIC DNA]</scope>
    <source>
        <strain evidence="11 12">Hp12</strain>
    </source>
</reference>
<evidence type="ECO:0000313" key="12">
    <source>
        <dbReference type="Proteomes" id="UP000244906"/>
    </source>
</evidence>
<dbReference type="AlphaFoldDB" id="A0A2V1GSZ1"/>
<organism evidence="11 12">
    <name type="scientific">Pelagibaculum spongiae</name>
    <dbReference type="NCBI Taxonomy" id="2080658"/>
    <lineage>
        <taxon>Bacteria</taxon>
        <taxon>Pseudomonadati</taxon>
        <taxon>Pseudomonadota</taxon>
        <taxon>Gammaproteobacteria</taxon>
        <taxon>Oceanospirillales</taxon>
        <taxon>Pelagibaculum</taxon>
    </lineage>
</organism>
<dbReference type="NCBIfam" id="TIGR01410">
    <property type="entry name" value="tatB"/>
    <property type="match status" value="1"/>
</dbReference>
<dbReference type="Pfam" id="PF02416">
    <property type="entry name" value="TatA_B_E"/>
    <property type="match status" value="1"/>
</dbReference>
<keyword evidence="5 9" id="KW-0653">Protein transport</keyword>
<proteinExistence type="inferred from homology"/>
<feature type="compositionally biased region" description="Basic and acidic residues" evidence="10">
    <location>
        <begin position="128"/>
        <end position="144"/>
    </location>
</feature>
<evidence type="ECO:0000256" key="5">
    <source>
        <dbReference type="ARBA" id="ARBA00022927"/>
    </source>
</evidence>
<evidence type="ECO:0000256" key="7">
    <source>
        <dbReference type="ARBA" id="ARBA00023010"/>
    </source>
</evidence>
<keyword evidence="6 9" id="KW-1133">Transmembrane helix</keyword>
<keyword evidence="8 9" id="KW-0472">Membrane</keyword>
<dbReference type="OrthoDB" id="9816005at2"/>
<evidence type="ECO:0000256" key="10">
    <source>
        <dbReference type="SAM" id="MobiDB-lite"/>
    </source>
</evidence>
<evidence type="ECO:0000256" key="9">
    <source>
        <dbReference type="HAMAP-Rule" id="MF_00237"/>
    </source>
</evidence>
<feature type="compositionally biased region" description="Basic and acidic residues" evidence="10">
    <location>
        <begin position="101"/>
        <end position="121"/>
    </location>
</feature>
<dbReference type="InterPro" id="IPR003369">
    <property type="entry name" value="TatA/B/E"/>
</dbReference>
<keyword evidence="2 9" id="KW-0813">Transport</keyword>
<dbReference type="GO" id="GO:0043953">
    <property type="term" value="P:protein transport by the Tat complex"/>
    <property type="evidence" value="ECO:0007669"/>
    <property type="project" value="UniProtKB-UniRule"/>
</dbReference>
<name>A0A2V1GSZ1_9GAMM</name>
<comment type="subunit">
    <text evidence="9">The Tat system comprises two distinct complexes: a TatABC complex, containing multiple copies of TatA, TatB and TatC subunits, and a separate TatA complex, containing only TatA subunits. Substrates initially bind to the TatABC complex, which probably triggers association of the separate TatA complex to form the active translocon.</text>
</comment>
<evidence type="ECO:0000256" key="3">
    <source>
        <dbReference type="ARBA" id="ARBA00022475"/>
    </source>
</evidence>
<dbReference type="PANTHER" id="PTHR33162">
    <property type="entry name" value="SEC-INDEPENDENT PROTEIN TRANSLOCASE PROTEIN TATA, CHLOROPLASTIC"/>
    <property type="match status" value="1"/>
</dbReference>
<dbReference type="GO" id="GO:0008320">
    <property type="term" value="F:protein transmembrane transporter activity"/>
    <property type="evidence" value="ECO:0007669"/>
    <property type="project" value="UniProtKB-UniRule"/>
</dbReference>
<evidence type="ECO:0000256" key="4">
    <source>
        <dbReference type="ARBA" id="ARBA00022692"/>
    </source>
</evidence>
<keyword evidence="7 9" id="KW-0811">Translocation</keyword>
<feature type="region of interest" description="Disordered" evidence="10">
    <location>
        <begin position="101"/>
        <end position="144"/>
    </location>
</feature>
<dbReference type="InterPro" id="IPR018448">
    <property type="entry name" value="TatB"/>
</dbReference>
<dbReference type="PRINTS" id="PR01506">
    <property type="entry name" value="TATBPROTEIN"/>
</dbReference>
<dbReference type="Gene3D" id="1.20.5.3310">
    <property type="match status" value="1"/>
</dbReference>
<keyword evidence="4 9" id="KW-0812">Transmembrane</keyword>
<evidence type="ECO:0000256" key="2">
    <source>
        <dbReference type="ARBA" id="ARBA00022448"/>
    </source>
</evidence>
<evidence type="ECO:0000256" key="1">
    <source>
        <dbReference type="ARBA" id="ARBA00004167"/>
    </source>
</evidence>
<evidence type="ECO:0000256" key="6">
    <source>
        <dbReference type="ARBA" id="ARBA00022989"/>
    </source>
</evidence>
<keyword evidence="12" id="KW-1185">Reference proteome</keyword>
<gene>
    <name evidence="9 11" type="primary">tatB</name>
    <name evidence="11" type="ORF">DC094_12630</name>
</gene>
<protein>
    <recommendedName>
        <fullName evidence="9">Sec-independent protein translocase protein TatB</fullName>
    </recommendedName>
</protein>
<dbReference type="EMBL" id="QDDL01000005">
    <property type="protein sequence ID" value="PVZ68144.1"/>
    <property type="molecule type" value="Genomic_DNA"/>
</dbReference>
<dbReference type="Proteomes" id="UP000244906">
    <property type="component" value="Unassembled WGS sequence"/>
</dbReference>